<evidence type="ECO:0000313" key="2">
    <source>
        <dbReference type="EMBL" id="ODN85066.1"/>
    </source>
</evidence>
<keyword evidence="3" id="KW-1185">Reference proteome</keyword>
<sequence>MPYMNDQTQDNRSTPTEAGSRPSNYGSSYNPSQPNSIPPRSVRRISRKGI</sequence>
<feature type="region of interest" description="Disordered" evidence="1">
    <location>
        <begin position="1"/>
        <end position="50"/>
    </location>
</feature>
<feature type="compositionally biased region" description="Polar residues" evidence="1">
    <location>
        <begin position="1"/>
        <end position="35"/>
    </location>
</feature>
<evidence type="ECO:0000313" key="3">
    <source>
        <dbReference type="Proteomes" id="UP000094065"/>
    </source>
</evidence>
<dbReference type="GeneID" id="30152203"/>
<gene>
    <name evidence="2" type="ORF">L202_00894</name>
</gene>
<comment type="caution">
    <text evidence="2">The sequence shown here is derived from an EMBL/GenBank/DDBJ whole genome shotgun (WGS) entry which is preliminary data.</text>
</comment>
<dbReference type="AlphaFoldDB" id="A0A1E3IAY3"/>
<dbReference type="Proteomes" id="UP000094065">
    <property type="component" value="Unassembled WGS sequence"/>
</dbReference>
<dbReference type="EMBL" id="AWGJ01000001">
    <property type="protein sequence ID" value="ODN85066.1"/>
    <property type="molecule type" value="Genomic_DNA"/>
</dbReference>
<name>A0A1E3IAY3_9TREE</name>
<feature type="compositionally biased region" description="Basic residues" evidence="1">
    <location>
        <begin position="41"/>
        <end position="50"/>
    </location>
</feature>
<reference evidence="2 3" key="1">
    <citation type="submission" date="2016-06" db="EMBL/GenBank/DDBJ databases">
        <title>Evolution of pathogenesis and genome organization in the Tremellales.</title>
        <authorList>
            <person name="Cuomo C."/>
            <person name="Litvintseva A."/>
            <person name="Heitman J."/>
            <person name="Chen Y."/>
            <person name="Sun S."/>
            <person name="Springer D."/>
            <person name="Dromer F."/>
            <person name="Young S."/>
            <person name="Zeng Q."/>
            <person name="Chapman S."/>
            <person name="Gujja S."/>
            <person name="Saif S."/>
            <person name="Birren B."/>
        </authorList>
    </citation>
    <scope>NUCLEOTIDE SEQUENCE [LARGE SCALE GENOMIC DNA]</scope>
    <source>
        <strain evidence="2 3">CBS 6039</strain>
    </source>
</reference>
<protein>
    <submittedName>
        <fullName evidence="2">Uncharacterized protein</fullName>
    </submittedName>
</protein>
<proteinExistence type="predicted"/>
<dbReference type="RefSeq" id="XP_018998869.1">
    <property type="nucleotide sequence ID" value="XM_019134164.1"/>
</dbReference>
<evidence type="ECO:0000256" key="1">
    <source>
        <dbReference type="SAM" id="MobiDB-lite"/>
    </source>
</evidence>
<accession>A0A1E3IAY3</accession>
<organism evidence="2 3">
    <name type="scientific">Cryptococcus amylolentus CBS 6039</name>
    <dbReference type="NCBI Taxonomy" id="1295533"/>
    <lineage>
        <taxon>Eukaryota</taxon>
        <taxon>Fungi</taxon>
        <taxon>Dikarya</taxon>
        <taxon>Basidiomycota</taxon>
        <taxon>Agaricomycotina</taxon>
        <taxon>Tremellomycetes</taxon>
        <taxon>Tremellales</taxon>
        <taxon>Cryptococcaceae</taxon>
        <taxon>Cryptococcus</taxon>
    </lineage>
</organism>